<evidence type="ECO:0000256" key="2">
    <source>
        <dbReference type="ARBA" id="ARBA00009692"/>
    </source>
</evidence>
<organism evidence="10 11">
    <name type="scientific">Sutterella massiliensis</name>
    <dbReference type="NCBI Taxonomy" id="1816689"/>
    <lineage>
        <taxon>Bacteria</taxon>
        <taxon>Pseudomonadati</taxon>
        <taxon>Pseudomonadota</taxon>
        <taxon>Betaproteobacteria</taxon>
        <taxon>Burkholderiales</taxon>
        <taxon>Sutterellaceae</taxon>
        <taxon>Sutterella</taxon>
    </lineage>
</organism>
<evidence type="ECO:0000256" key="5">
    <source>
        <dbReference type="ARBA" id="ARBA00022801"/>
    </source>
</evidence>
<keyword evidence="7" id="KW-0482">Metalloprotease</keyword>
<keyword evidence="4" id="KW-0479">Metal-binding</keyword>
<dbReference type="PROSITE" id="PS00758">
    <property type="entry name" value="ARGE_DAPE_CPG2_1"/>
    <property type="match status" value="1"/>
</dbReference>
<evidence type="ECO:0000313" key="10">
    <source>
        <dbReference type="EMBL" id="MBM6703957.1"/>
    </source>
</evidence>
<sequence length="416" mass="44713">MAVDLNQSLLERFLRYVRIHTQSNEASNEAPSTAVQLDLANVLLEELRAMGVEAEIGRGGVLYAVIPATAGAESAPSIGLIAHMDTSPDAPGAGVKPQIVRYTGGDVLLNPEKCIVFSAKTFPEIGRYIGEEVVFTDGTTLLGADDKAGIAAIMGMVEYLAAHPEVPHARIAIGFTPDEEIGRGTENFDIAHFGADYAYTFDGGEVGTLESENFNAASALVKIRGVGVHPGSAKGKMVNALRLAAKFVERLPAEMSPECTDGREGFLHPHDMTGSVTEASIHILIRDHDREAFEEKKRFLAALVKELKAECPQCGATLEIRESYENMRGYIDKKPRVLELAREAYRAADLEPVEVPIRGGTDGAMLSAKGLPCPNIFTGGMNYHGVYECLPVKSLEKARDVAVALAKMSATVESLD</sequence>
<evidence type="ECO:0000256" key="1">
    <source>
        <dbReference type="ARBA" id="ARBA00001947"/>
    </source>
</evidence>
<dbReference type="Gene3D" id="3.40.630.10">
    <property type="entry name" value="Zn peptidases"/>
    <property type="match status" value="1"/>
</dbReference>
<keyword evidence="3" id="KW-0645">Protease</keyword>
<dbReference type="NCBIfam" id="NF003976">
    <property type="entry name" value="PRK05469.1"/>
    <property type="match status" value="1"/>
</dbReference>
<feature type="domain" description="Peptidase M20 dimerisation" evidence="9">
    <location>
        <begin position="212"/>
        <end position="310"/>
    </location>
</feature>
<comment type="caution">
    <text evidence="10">The sequence shown here is derived from an EMBL/GenBank/DDBJ whole genome shotgun (WGS) entry which is preliminary data.</text>
</comment>
<dbReference type="EMBL" id="JACJJC010000007">
    <property type="protein sequence ID" value="MBM6703957.1"/>
    <property type="molecule type" value="Genomic_DNA"/>
</dbReference>
<evidence type="ECO:0000313" key="11">
    <source>
        <dbReference type="Proteomes" id="UP000715095"/>
    </source>
</evidence>
<protein>
    <recommendedName>
        <fullName evidence="8">Peptidase T</fullName>
        <ecNumber evidence="8">3.4.11.4</ecNumber>
    </recommendedName>
</protein>
<dbReference type="InterPro" id="IPR011650">
    <property type="entry name" value="Peptidase_M20_dimer"/>
</dbReference>
<evidence type="ECO:0000259" key="9">
    <source>
        <dbReference type="Pfam" id="PF07687"/>
    </source>
</evidence>
<dbReference type="PANTHER" id="PTHR42994">
    <property type="entry name" value="PEPTIDASE T"/>
    <property type="match status" value="1"/>
</dbReference>
<dbReference type="CDD" id="cd03892">
    <property type="entry name" value="M20_peptT"/>
    <property type="match status" value="1"/>
</dbReference>
<evidence type="ECO:0000256" key="8">
    <source>
        <dbReference type="NCBIfam" id="TIGR01882"/>
    </source>
</evidence>
<dbReference type="PROSITE" id="PS00759">
    <property type="entry name" value="ARGE_DAPE_CPG2_2"/>
    <property type="match status" value="1"/>
</dbReference>
<accession>A0ABS2DRL0</accession>
<evidence type="ECO:0000256" key="4">
    <source>
        <dbReference type="ARBA" id="ARBA00022723"/>
    </source>
</evidence>
<keyword evidence="5 10" id="KW-0378">Hydrolase</keyword>
<dbReference type="PANTHER" id="PTHR42994:SF1">
    <property type="entry name" value="PEPTIDASE T"/>
    <property type="match status" value="1"/>
</dbReference>
<dbReference type="Pfam" id="PF01546">
    <property type="entry name" value="Peptidase_M20"/>
    <property type="match status" value="1"/>
</dbReference>
<dbReference type="InterPro" id="IPR002933">
    <property type="entry name" value="Peptidase_M20"/>
</dbReference>
<evidence type="ECO:0000256" key="7">
    <source>
        <dbReference type="ARBA" id="ARBA00023049"/>
    </source>
</evidence>
<comment type="cofactor">
    <cofactor evidence="1">
        <name>Zn(2+)</name>
        <dbReference type="ChEBI" id="CHEBI:29105"/>
    </cofactor>
</comment>
<dbReference type="PIRSF" id="PIRSF037215">
    <property type="entry name" value="Peptidase_M20B"/>
    <property type="match status" value="1"/>
</dbReference>
<dbReference type="InterPro" id="IPR036264">
    <property type="entry name" value="Bact_exopeptidase_dim_dom"/>
</dbReference>
<evidence type="ECO:0000256" key="3">
    <source>
        <dbReference type="ARBA" id="ARBA00022670"/>
    </source>
</evidence>
<keyword evidence="11" id="KW-1185">Reference proteome</keyword>
<dbReference type="RefSeq" id="WP_205102429.1">
    <property type="nucleotide sequence ID" value="NZ_JACJJC010000007.1"/>
</dbReference>
<dbReference type="NCBIfam" id="TIGR01882">
    <property type="entry name" value="peptidase-T"/>
    <property type="match status" value="1"/>
</dbReference>
<dbReference type="Pfam" id="PF07687">
    <property type="entry name" value="M20_dimer"/>
    <property type="match status" value="1"/>
</dbReference>
<dbReference type="NCBIfam" id="NF009920">
    <property type="entry name" value="PRK13381.1"/>
    <property type="match status" value="1"/>
</dbReference>
<comment type="similarity">
    <text evidence="2">Belongs to the peptidase M20B family.</text>
</comment>
<dbReference type="InterPro" id="IPR001261">
    <property type="entry name" value="ArgE/DapE_CS"/>
</dbReference>
<dbReference type="SUPFAM" id="SSF55031">
    <property type="entry name" value="Bacterial exopeptidase dimerisation domain"/>
    <property type="match status" value="1"/>
</dbReference>
<dbReference type="SUPFAM" id="SSF53187">
    <property type="entry name" value="Zn-dependent exopeptidases"/>
    <property type="match status" value="1"/>
</dbReference>
<gene>
    <name evidence="10" type="primary">pepT</name>
    <name evidence="10" type="ORF">H6A60_05595</name>
</gene>
<name>A0ABS2DRL0_9BURK</name>
<keyword evidence="6" id="KW-0862">Zinc</keyword>
<proteinExistence type="inferred from homology"/>
<evidence type="ECO:0000256" key="6">
    <source>
        <dbReference type="ARBA" id="ARBA00022833"/>
    </source>
</evidence>
<dbReference type="EC" id="3.4.11.4" evidence="8"/>
<dbReference type="InterPro" id="IPR010161">
    <property type="entry name" value="Peptidase_M20B"/>
</dbReference>
<reference evidence="10 11" key="1">
    <citation type="journal article" date="2021" name="Sci. Rep.">
        <title>The distribution of antibiotic resistance genes in chicken gut microbiota commensals.</title>
        <authorList>
            <person name="Juricova H."/>
            <person name="Matiasovicova J."/>
            <person name="Kubasova T."/>
            <person name="Cejkova D."/>
            <person name="Rychlik I."/>
        </authorList>
    </citation>
    <scope>NUCLEOTIDE SEQUENCE [LARGE SCALE GENOMIC DNA]</scope>
    <source>
        <strain evidence="10 11">An829</strain>
    </source>
</reference>
<dbReference type="Proteomes" id="UP000715095">
    <property type="component" value="Unassembled WGS sequence"/>
</dbReference>
<dbReference type="GO" id="GO:0045148">
    <property type="term" value="F:tripeptide aminopeptidase activity"/>
    <property type="evidence" value="ECO:0007669"/>
    <property type="project" value="UniProtKB-EC"/>
</dbReference>
<dbReference type="Gene3D" id="3.30.70.360">
    <property type="match status" value="1"/>
</dbReference>
<keyword evidence="10" id="KW-0031">Aminopeptidase</keyword>